<dbReference type="Gene3D" id="1.25.40.10">
    <property type="entry name" value="Tetratricopeptide repeat domain"/>
    <property type="match status" value="1"/>
</dbReference>
<evidence type="ECO:0008006" key="4">
    <source>
        <dbReference type="Google" id="ProtNLM"/>
    </source>
</evidence>
<gene>
    <name evidence="2" type="ORF">ACFFX0_06700</name>
</gene>
<dbReference type="InterPro" id="IPR011990">
    <property type="entry name" value="TPR-like_helical_dom_sf"/>
</dbReference>
<feature type="compositionally biased region" description="Gly residues" evidence="1">
    <location>
        <begin position="58"/>
        <end position="81"/>
    </location>
</feature>
<reference evidence="2 3" key="1">
    <citation type="submission" date="2024-09" db="EMBL/GenBank/DDBJ databases">
        <authorList>
            <person name="Sun Q."/>
            <person name="Mori K."/>
        </authorList>
    </citation>
    <scope>NUCLEOTIDE SEQUENCE [LARGE SCALE GENOMIC DNA]</scope>
    <source>
        <strain evidence="2 3">CCM 7609</strain>
    </source>
</reference>
<feature type="compositionally biased region" description="Acidic residues" evidence="1">
    <location>
        <begin position="391"/>
        <end position="400"/>
    </location>
</feature>
<feature type="region of interest" description="Disordered" evidence="1">
    <location>
        <begin position="32"/>
        <end position="195"/>
    </location>
</feature>
<protein>
    <recommendedName>
        <fullName evidence="4">Tetratricopeptide repeat protein</fullName>
    </recommendedName>
</protein>
<name>A0ABV5FW33_9MICC</name>
<keyword evidence="3" id="KW-1185">Reference proteome</keyword>
<feature type="compositionally biased region" description="Acidic residues" evidence="1">
    <location>
        <begin position="447"/>
        <end position="466"/>
    </location>
</feature>
<accession>A0ABV5FW33</accession>
<feature type="compositionally biased region" description="Basic and acidic residues" evidence="1">
    <location>
        <begin position="32"/>
        <end position="45"/>
    </location>
</feature>
<feature type="compositionally biased region" description="Acidic residues" evidence="1">
    <location>
        <begin position="418"/>
        <end position="435"/>
    </location>
</feature>
<evidence type="ECO:0000256" key="1">
    <source>
        <dbReference type="SAM" id="MobiDB-lite"/>
    </source>
</evidence>
<sequence>MFNRVGYDCEAVRRRTPCRAAAVIKTEERIIRMSENEERSGSSDRPRRHGGGRPERGPGSGSRGGYGGSNGGGRSSGGGEKSFGRSSDRSSGREDRRGGTGAGARREDGRAGRGDGPRRDDSRGGGPRREGRPERGGDRPDRRGSRDGGPRVENRGSAHNPGDLRSSNRPDRAKSPEIDEDVTGKELDRATSRELDTLDERNRPWVARHLVMAGRLLDIDPQLAFEHALAASRRGGRLGCVREAVGLTAYGAGQYAEALREFRTYRRITGDNTHLPEMVDSERALGRHDKALELAGDVDHASLEKAIRAELAMVLSGIHRDLGDIDSALAVLQIPELDRHRGFSFSPRLFRAYADVLTEAGRAEEAKAWRRQASVAERALGIGAFEDPEIIDFGLDDDGSEDRPRARDLVPPGASSDGQDEDGQADDGRLDEEDLGSMVTSQRVEGDESSPEAEEPQDTDGEVSADDQDRGDR</sequence>
<evidence type="ECO:0000313" key="2">
    <source>
        <dbReference type="EMBL" id="MFB9070898.1"/>
    </source>
</evidence>
<comment type="caution">
    <text evidence="2">The sequence shown here is derived from an EMBL/GenBank/DDBJ whole genome shotgun (WGS) entry which is preliminary data.</text>
</comment>
<evidence type="ECO:0000313" key="3">
    <source>
        <dbReference type="Proteomes" id="UP001589575"/>
    </source>
</evidence>
<feature type="region of interest" description="Disordered" evidence="1">
    <location>
        <begin position="391"/>
        <end position="473"/>
    </location>
</feature>
<feature type="compositionally biased region" description="Basic and acidic residues" evidence="1">
    <location>
        <begin position="82"/>
        <end position="156"/>
    </location>
</feature>
<proteinExistence type="predicted"/>
<feature type="compositionally biased region" description="Basic and acidic residues" evidence="1">
    <location>
        <begin position="166"/>
        <end position="195"/>
    </location>
</feature>
<dbReference type="EMBL" id="JBHMFI010000001">
    <property type="protein sequence ID" value="MFB9070898.1"/>
    <property type="molecule type" value="Genomic_DNA"/>
</dbReference>
<dbReference type="Proteomes" id="UP001589575">
    <property type="component" value="Unassembled WGS sequence"/>
</dbReference>
<organism evidence="2 3">
    <name type="scientific">Citricoccus parietis</name>
    <dbReference type="NCBI Taxonomy" id="592307"/>
    <lineage>
        <taxon>Bacteria</taxon>
        <taxon>Bacillati</taxon>
        <taxon>Actinomycetota</taxon>
        <taxon>Actinomycetes</taxon>
        <taxon>Micrococcales</taxon>
        <taxon>Micrococcaceae</taxon>
        <taxon>Citricoccus</taxon>
    </lineage>
</organism>